<evidence type="ECO:0000313" key="3">
    <source>
        <dbReference type="Proteomes" id="UP000315983"/>
    </source>
</evidence>
<comment type="caution">
    <text evidence="2">The sequence shown here is derived from an EMBL/GenBank/DDBJ whole genome shotgun (WGS) entry which is preliminary data.</text>
</comment>
<evidence type="ECO:0000256" key="1">
    <source>
        <dbReference type="SAM" id="MobiDB-lite"/>
    </source>
</evidence>
<sequence>MWVCGIGNVGPRPVTGIAAVADDAVSGRPDSPGRCPAGAGMPGDDSHRIVRRPGRRRMVTAVTTLIAMPNVATATKVAKVGRPAWANAN</sequence>
<accession>A0A542XRB6</accession>
<name>A0A542XRB6_SALAC</name>
<feature type="region of interest" description="Disordered" evidence="1">
    <location>
        <begin position="24"/>
        <end position="49"/>
    </location>
</feature>
<gene>
    <name evidence="2" type="ORF">FB564_3605</name>
</gene>
<organism evidence="2 3">
    <name type="scientific">Salinispora arenicola</name>
    <dbReference type="NCBI Taxonomy" id="168697"/>
    <lineage>
        <taxon>Bacteria</taxon>
        <taxon>Bacillati</taxon>
        <taxon>Actinomycetota</taxon>
        <taxon>Actinomycetes</taxon>
        <taxon>Micromonosporales</taxon>
        <taxon>Micromonosporaceae</taxon>
        <taxon>Salinispora</taxon>
    </lineage>
</organism>
<dbReference type="EMBL" id="VFOL01000001">
    <property type="protein sequence ID" value="TQL38407.1"/>
    <property type="molecule type" value="Genomic_DNA"/>
</dbReference>
<reference evidence="2 3" key="1">
    <citation type="submission" date="2019-06" db="EMBL/GenBank/DDBJ databases">
        <title>Sequencing the genomes of 1000 actinobacteria strains.</title>
        <authorList>
            <person name="Klenk H.-P."/>
        </authorList>
    </citation>
    <scope>NUCLEOTIDE SEQUENCE [LARGE SCALE GENOMIC DNA]</scope>
    <source>
        <strain evidence="2 3">DSM 44819</strain>
    </source>
</reference>
<protein>
    <submittedName>
        <fullName evidence="2">Uncharacterized protein</fullName>
    </submittedName>
</protein>
<dbReference type="AlphaFoldDB" id="A0A542XRB6"/>
<dbReference type="Proteomes" id="UP000315983">
    <property type="component" value="Unassembled WGS sequence"/>
</dbReference>
<proteinExistence type="predicted"/>
<evidence type="ECO:0000313" key="2">
    <source>
        <dbReference type="EMBL" id="TQL38407.1"/>
    </source>
</evidence>